<dbReference type="Proteomes" id="UP001153636">
    <property type="component" value="Chromosome 19"/>
</dbReference>
<keyword evidence="1" id="KW-0472">Membrane</keyword>
<protein>
    <submittedName>
        <fullName evidence="2">Uncharacterized protein</fullName>
    </submittedName>
</protein>
<dbReference type="EMBL" id="OV651831">
    <property type="protein sequence ID" value="CAH1105499.1"/>
    <property type="molecule type" value="Genomic_DNA"/>
</dbReference>
<keyword evidence="3" id="KW-1185">Reference proteome</keyword>
<keyword evidence="1" id="KW-1133">Transmembrane helix</keyword>
<evidence type="ECO:0000313" key="2">
    <source>
        <dbReference type="EMBL" id="CAH1105499.1"/>
    </source>
</evidence>
<dbReference type="OrthoDB" id="7021379at2759"/>
<reference evidence="2" key="1">
    <citation type="submission" date="2022-01" db="EMBL/GenBank/DDBJ databases">
        <authorList>
            <person name="King R."/>
        </authorList>
    </citation>
    <scope>NUCLEOTIDE SEQUENCE</scope>
</reference>
<evidence type="ECO:0000313" key="3">
    <source>
        <dbReference type="Proteomes" id="UP001153636"/>
    </source>
</evidence>
<organism evidence="2 3">
    <name type="scientific">Psylliodes chrysocephalus</name>
    <dbReference type="NCBI Taxonomy" id="3402493"/>
    <lineage>
        <taxon>Eukaryota</taxon>
        <taxon>Metazoa</taxon>
        <taxon>Ecdysozoa</taxon>
        <taxon>Arthropoda</taxon>
        <taxon>Hexapoda</taxon>
        <taxon>Insecta</taxon>
        <taxon>Pterygota</taxon>
        <taxon>Neoptera</taxon>
        <taxon>Endopterygota</taxon>
        <taxon>Coleoptera</taxon>
        <taxon>Polyphaga</taxon>
        <taxon>Cucujiformia</taxon>
        <taxon>Chrysomeloidea</taxon>
        <taxon>Chrysomelidae</taxon>
        <taxon>Galerucinae</taxon>
        <taxon>Alticini</taxon>
        <taxon>Psylliodes</taxon>
    </lineage>
</organism>
<sequence length="140" mass="15806">MWTKFGYYITFSHIIKMNTLLNIAVLSAFISLQFVYSKSIANTGPSFEIKDGNCSNAGLDDLVFKDHLHKYPIPFIKRDDKSHYAGDKKIYCVVALSQQEESEGSTVEITEGGANHTFVTLKLQSKKSHGFEYNIQVFAK</sequence>
<keyword evidence="1" id="KW-0812">Transmembrane</keyword>
<accession>A0A9P0G7Y8</accession>
<feature type="transmembrane region" description="Helical" evidence="1">
    <location>
        <begin position="20"/>
        <end position="36"/>
    </location>
</feature>
<evidence type="ECO:0000256" key="1">
    <source>
        <dbReference type="SAM" id="Phobius"/>
    </source>
</evidence>
<name>A0A9P0G7Y8_9CUCU</name>
<dbReference type="InterPro" id="IPR031734">
    <property type="entry name" value="MBF2"/>
</dbReference>
<dbReference type="Pfam" id="PF15868">
    <property type="entry name" value="MBF2"/>
    <property type="match status" value="1"/>
</dbReference>
<dbReference type="AlphaFoldDB" id="A0A9P0G7Y8"/>
<gene>
    <name evidence="2" type="ORF">PSYICH_LOCUS6199</name>
</gene>
<proteinExistence type="predicted"/>